<evidence type="ECO:0000256" key="1">
    <source>
        <dbReference type="ARBA" id="ARBA00004969"/>
    </source>
</evidence>
<dbReference type="InterPro" id="IPR024960">
    <property type="entry name" value="PEMT/MFAP"/>
</dbReference>
<evidence type="ECO:0000256" key="5">
    <source>
        <dbReference type="ARBA" id="ARBA00022679"/>
    </source>
</evidence>
<keyword evidence="9 17" id="KW-1133">Transmembrane helix</keyword>
<evidence type="ECO:0000313" key="19">
    <source>
        <dbReference type="EMBL" id="KAG0151533.1"/>
    </source>
</evidence>
<keyword evidence="11 17" id="KW-0496">Mitochondrion</keyword>
<comment type="pathway">
    <text evidence="2">Lipid metabolism.</text>
</comment>
<keyword evidence="4 17" id="KW-0489">Methyltransferase</keyword>
<keyword evidence="8 17" id="KW-0256">Endoplasmic reticulum</keyword>
<evidence type="ECO:0000256" key="15">
    <source>
        <dbReference type="ARBA" id="ARBA00051252"/>
    </source>
</evidence>
<dbReference type="Pfam" id="PF04191">
    <property type="entry name" value="PEMT"/>
    <property type="match status" value="1"/>
</dbReference>
<comment type="catalytic activity">
    <reaction evidence="16 17">
        <text>a 1,2-diacyl-sn-glycero-3-phospho-N-methylethanolamine + S-adenosyl-L-methionine = a 1,2-diacyl-sn-glycero-3-phospho-N,N-dimethylethanolamine + S-adenosyl-L-homocysteine + H(+)</text>
        <dbReference type="Rhea" id="RHEA:32735"/>
        <dbReference type="ChEBI" id="CHEBI:15378"/>
        <dbReference type="ChEBI" id="CHEBI:57856"/>
        <dbReference type="ChEBI" id="CHEBI:59789"/>
        <dbReference type="ChEBI" id="CHEBI:64572"/>
        <dbReference type="ChEBI" id="CHEBI:64573"/>
        <dbReference type="EC" id="2.1.1.71"/>
    </reaction>
</comment>
<feature type="transmembrane region" description="Helical" evidence="18">
    <location>
        <begin position="160"/>
        <end position="177"/>
    </location>
</feature>
<name>A0A9P6NWB7_9BASI</name>
<sequence>MTSVAWYAGGLIDLYQASFWIALFAILFNPLFWNIVARKEHSTRFLTKAFGSPYHGCYFLAVVIFSIGIIRDHLYQRALAAQPTLDVLDRPLLSRALFALGGTLVGSSMWKLGVTGTYLGDYFGILMDHMVTGFPFNLTQSPMYNGSTLCFLAGALKYKSPAGLLLTGIVFIAYQIALRFEDPFTSSIYAARASKKK</sequence>
<feature type="transmembrane region" description="Helical" evidence="18">
    <location>
        <begin position="12"/>
        <end position="33"/>
    </location>
</feature>
<dbReference type="GO" id="GO:0000773">
    <property type="term" value="F:phosphatidyl-N-methylethanolamine N-methyltransferase activity"/>
    <property type="evidence" value="ECO:0007669"/>
    <property type="project" value="UniProtKB-UniRule"/>
</dbReference>
<dbReference type="PANTHER" id="PTHR15458:SF5">
    <property type="entry name" value="PHOSPHATIDYLETHANOLAMINE N-METHYLTRANSFERASE"/>
    <property type="match status" value="1"/>
</dbReference>
<evidence type="ECO:0000256" key="12">
    <source>
        <dbReference type="ARBA" id="ARBA00023136"/>
    </source>
</evidence>
<comment type="subcellular location">
    <subcellularLocation>
        <location evidence="17">Endoplasmic reticulum membrane</location>
        <topology evidence="17">Multi-pass membrane protein</topology>
    </subcellularLocation>
    <subcellularLocation>
        <location evidence="17">Mitochondrion membrane</location>
        <topology evidence="17">Multi-pass membrane protein</topology>
    </subcellularLocation>
</comment>
<evidence type="ECO:0000256" key="13">
    <source>
        <dbReference type="ARBA" id="ARBA00023209"/>
    </source>
</evidence>
<comment type="similarity">
    <text evidence="17">Belongs to the class VI-like SAM-binding methyltransferase superfamily. PEMT/PEM2 methyltransferase family.</text>
</comment>
<dbReference type="EMBL" id="MU167212">
    <property type="protein sequence ID" value="KAG0151533.1"/>
    <property type="molecule type" value="Genomic_DNA"/>
</dbReference>
<dbReference type="GO" id="GO:0005789">
    <property type="term" value="C:endoplasmic reticulum membrane"/>
    <property type="evidence" value="ECO:0007669"/>
    <property type="project" value="UniProtKB-SubCell"/>
</dbReference>
<evidence type="ECO:0000256" key="6">
    <source>
        <dbReference type="ARBA" id="ARBA00022691"/>
    </source>
</evidence>
<dbReference type="GO" id="GO:0006656">
    <property type="term" value="P:phosphatidylcholine biosynthetic process"/>
    <property type="evidence" value="ECO:0007669"/>
    <property type="project" value="UniProtKB-UniRule"/>
</dbReference>
<evidence type="ECO:0000256" key="4">
    <source>
        <dbReference type="ARBA" id="ARBA00022603"/>
    </source>
</evidence>
<dbReference type="PROSITE" id="PS51599">
    <property type="entry name" value="SAM_PEMT_PEM2"/>
    <property type="match status" value="1"/>
</dbReference>
<reference evidence="19" key="1">
    <citation type="submission" date="2013-11" db="EMBL/GenBank/DDBJ databases">
        <title>Genome sequence of the fusiform rust pathogen reveals effectors for host alternation and coevolution with pine.</title>
        <authorList>
            <consortium name="DOE Joint Genome Institute"/>
            <person name="Smith K."/>
            <person name="Pendleton A."/>
            <person name="Kubisiak T."/>
            <person name="Anderson C."/>
            <person name="Salamov A."/>
            <person name="Aerts A."/>
            <person name="Riley R."/>
            <person name="Clum A."/>
            <person name="Lindquist E."/>
            <person name="Ence D."/>
            <person name="Campbell M."/>
            <person name="Kronenberg Z."/>
            <person name="Feau N."/>
            <person name="Dhillon B."/>
            <person name="Hamelin R."/>
            <person name="Burleigh J."/>
            <person name="Smith J."/>
            <person name="Yandell M."/>
            <person name="Nelson C."/>
            <person name="Grigoriev I."/>
            <person name="Davis J."/>
        </authorList>
    </citation>
    <scope>NUCLEOTIDE SEQUENCE</scope>
    <source>
        <strain evidence="19">G11</strain>
    </source>
</reference>
<dbReference type="PANTHER" id="PTHR15458">
    <property type="entry name" value="PHOSPHATIDYLETHANOLAMINE N-METHYLTRANSFERASE"/>
    <property type="match status" value="1"/>
</dbReference>
<evidence type="ECO:0000256" key="7">
    <source>
        <dbReference type="ARBA" id="ARBA00022692"/>
    </source>
</evidence>
<feature type="binding site" evidence="17">
    <location>
        <begin position="181"/>
        <end position="182"/>
    </location>
    <ligand>
        <name>S-adenosyl-L-methionine</name>
        <dbReference type="ChEBI" id="CHEBI:59789"/>
    </ligand>
</feature>
<dbReference type="EC" id="2.1.1.71" evidence="17"/>
<evidence type="ECO:0000256" key="3">
    <source>
        <dbReference type="ARBA" id="ARBA00022516"/>
    </source>
</evidence>
<proteinExistence type="inferred from homology"/>
<evidence type="ECO:0000256" key="17">
    <source>
        <dbReference type="HAMAP-Rule" id="MF_03216"/>
    </source>
</evidence>
<feature type="binding site" evidence="17">
    <location>
        <begin position="99"/>
        <end position="101"/>
    </location>
    <ligand>
        <name>S-adenosyl-L-methionine</name>
        <dbReference type="ChEBI" id="CHEBI:59789"/>
    </ligand>
</feature>
<protein>
    <recommendedName>
        <fullName evidence="17">Phosphatidyl-N-methylethanolamine N-methyltransferase</fullName>
        <ecNumber evidence="17">2.1.1.71</ecNumber>
    </recommendedName>
    <alternativeName>
        <fullName evidence="17">Phospholipid methyltransferase</fullName>
        <shortName evidence="17">PLMT</shortName>
    </alternativeName>
</protein>
<evidence type="ECO:0000256" key="16">
    <source>
        <dbReference type="ARBA" id="ARBA00052459"/>
    </source>
</evidence>
<evidence type="ECO:0000256" key="10">
    <source>
        <dbReference type="ARBA" id="ARBA00023098"/>
    </source>
</evidence>
<dbReference type="PIRSF" id="PIRSF005444">
    <property type="entry name" value="PEMT"/>
    <property type="match status" value="1"/>
</dbReference>
<keyword evidence="13 17" id="KW-0594">Phospholipid biosynthesis</keyword>
<evidence type="ECO:0000256" key="11">
    <source>
        <dbReference type="ARBA" id="ARBA00023128"/>
    </source>
</evidence>
<dbReference type="InterPro" id="IPR007318">
    <property type="entry name" value="Phopholipid_MeTrfase"/>
</dbReference>
<feature type="topological domain" description="Cytoplasmic" evidence="17">
    <location>
        <begin position="180"/>
        <end position="197"/>
    </location>
</feature>
<keyword evidence="5 17" id="KW-0808">Transferase</keyword>
<dbReference type="GO" id="GO:0032259">
    <property type="term" value="P:methylation"/>
    <property type="evidence" value="ECO:0007669"/>
    <property type="project" value="UniProtKB-KW"/>
</dbReference>
<keyword evidence="3 17" id="KW-0444">Lipid biosynthesis</keyword>
<comment type="pathway">
    <text evidence="1 17">Phospholipid metabolism; phosphatidylcholine biosynthesis.</text>
</comment>
<keyword evidence="7 17" id="KW-0812">Transmembrane</keyword>
<comment type="catalytic activity">
    <reaction evidence="15">
        <text>a 1,2-diacyl-sn-glycero-3-phospho-N,N-dimethylethanolamine + S-adenosyl-L-methionine = a 1,2-diacyl-sn-glycero-3-phosphocholine + S-adenosyl-L-homocysteine + H(+)</text>
        <dbReference type="Rhea" id="RHEA:32739"/>
        <dbReference type="ChEBI" id="CHEBI:15378"/>
        <dbReference type="ChEBI" id="CHEBI:57643"/>
        <dbReference type="ChEBI" id="CHEBI:57856"/>
        <dbReference type="ChEBI" id="CHEBI:59789"/>
        <dbReference type="ChEBI" id="CHEBI:64572"/>
        <dbReference type="EC" id="2.1.1.71"/>
    </reaction>
</comment>
<feature type="transmembrane region" description="Helical" evidence="18">
    <location>
        <begin position="53"/>
        <end position="71"/>
    </location>
</feature>
<evidence type="ECO:0000256" key="14">
    <source>
        <dbReference type="ARBA" id="ARBA00023264"/>
    </source>
</evidence>
<keyword evidence="12 17" id="KW-0472">Membrane</keyword>
<gene>
    <name evidence="19" type="ORF">CROQUDRAFT_36561</name>
</gene>
<keyword evidence="14 17" id="KW-1208">Phospholipid metabolism</keyword>
<feature type="topological domain" description="Lumenal" evidence="17">
    <location>
        <begin position="38"/>
        <end position="49"/>
    </location>
</feature>
<evidence type="ECO:0000256" key="9">
    <source>
        <dbReference type="ARBA" id="ARBA00022989"/>
    </source>
</evidence>
<keyword evidence="6 17" id="KW-0949">S-adenosyl-L-methionine</keyword>
<dbReference type="HAMAP" id="MF_03216">
    <property type="entry name" value="PLMT"/>
    <property type="match status" value="1"/>
</dbReference>
<dbReference type="Proteomes" id="UP000886653">
    <property type="component" value="Unassembled WGS sequence"/>
</dbReference>
<dbReference type="Gene3D" id="1.20.120.1630">
    <property type="match status" value="1"/>
</dbReference>
<comment type="caution">
    <text evidence="17">Lacks conserved residue(s) required for the propagation of feature annotation.</text>
</comment>
<feature type="topological domain" description="Lumenal" evidence="17">
    <location>
        <begin position="1"/>
        <end position="16"/>
    </location>
</feature>
<feature type="topological domain" description="Lumenal" evidence="17">
    <location>
        <begin position="116"/>
        <end position="158"/>
    </location>
</feature>
<evidence type="ECO:0000313" key="20">
    <source>
        <dbReference type="Proteomes" id="UP000886653"/>
    </source>
</evidence>
<dbReference type="AlphaFoldDB" id="A0A9P6NWB7"/>
<dbReference type="OrthoDB" id="8300106at2759"/>
<comment type="caution">
    <text evidence="19">The sequence shown here is derived from an EMBL/GenBank/DDBJ whole genome shotgun (WGS) entry which is preliminary data.</text>
</comment>
<accession>A0A9P6NWB7</accession>
<keyword evidence="10 17" id="KW-0443">Lipid metabolism</keyword>
<evidence type="ECO:0000256" key="8">
    <source>
        <dbReference type="ARBA" id="ARBA00022824"/>
    </source>
</evidence>
<organism evidence="19 20">
    <name type="scientific">Cronartium quercuum f. sp. fusiforme G11</name>
    <dbReference type="NCBI Taxonomy" id="708437"/>
    <lineage>
        <taxon>Eukaryota</taxon>
        <taxon>Fungi</taxon>
        <taxon>Dikarya</taxon>
        <taxon>Basidiomycota</taxon>
        <taxon>Pucciniomycotina</taxon>
        <taxon>Pucciniomycetes</taxon>
        <taxon>Pucciniales</taxon>
        <taxon>Coleosporiaceae</taxon>
        <taxon>Cronartium</taxon>
    </lineage>
</organism>
<keyword evidence="20" id="KW-1185">Reference proteome</keyword>
<evidence type="ECO:0000256" key="18">
    <source>
        <dbReference type="SAM" id="Phobius"/>
    </source>
</evidence>
<dbReference type="GO" id="GO:0031966">
    <property type="term" value="C:mitochondrial membrane"/>
    <property type="evidence" value="ECO:0007669"/>
    <property type="project" value="UniProtKB-SubCell"/>
</dbReference>
<evidence type="ECO:0000256" key="2">
    <source>
        <dbReference type="ARBA" id="ARBA00005189"/>
    </source>
</evidence>
<dbReference type="FunFam" id="1.20.120.1630:FF:000005">
    <property type="entry name" value="Phosphatidylethanolamine N-methyltransferase"/>
    <property type="match status" value="1"/>
</dbReference>
<comment type="function">
    <text evidence="17">Catalyzes the second two steps of the methylation pathway of phosphatidylcholine biosynthesis, the SAM-dependent methylation of phosphatidylmonomethylethanolamine (PMME) to phosphatidyldimethylethanolamine (PDME) and of PDME to phosphatidylcholine (PC).</text>
</comment>
<feature type="intramembrane region" description="Helical" evidence="17">
    <location>
        <begin position="17"/>
        <end position="37"/>
    </location>
</feature>